<keyword evidence="6 9" id="KW-0411">Iron-sulfur</keyword>
<keyword evidence="4 9" id="KW-0269">Exonuclease</keyword>
<dbReference type="InterPro" id="IPR013343">
    <property type="entry name" value="CRISPR-assoc_prot_Cas4"/>
</dbReference>
<dbReference type="PANTHER" id="PTHR37168">
    <property type="entry name" value="CRISPR-ASSOCIATED EXONUCLEASE CAS4"/>
    <property type="match status" value="1"/>
</dbReference>
<dbReference type="STRING" id="1307839.L21SP5_03449"/>
<dbReference type="EMBL" id="CP013118">
    <property type="protein sequence ID" value="ALO17060.1"/>
    <property type="molecule type" value="Genomic_DNA"/>
</dbReference>
<evidence type="ECO:0000256" key="2">
    <source>
        <dbReference type="ARBA" id="ARBA00022723"/>
    </source>
</evidence>
<evidence type="ECO:0000256" key="8">
    <source>
        <dbReference type="ARBA" id="ARBA00023211"/>
    </source>
</evidence>
<name>A0A0S2I456_9BACT</name>
<comment type="cofactor">
    <cofactor evidence="9">
        <name>iron-sulfur cluster</name>
        <dbReference type="ChEBI" id="CHEBI:30408"/>
    </cofactor>
</comment>
<dbReference type="GO" id="GO:0051536">
    <property type="term" value="F:iron-sulfur cluster binding"/>
    <property type="evidence" value="ECO:0007669"/>
    <property type="project" value="UniProtKB-KW"/>
</dbReference>
<keyword evidence="8 9" id="KW-0464">Manganese</keyword>
<sequence>MEPTSDTVAEGRLIHETTYLQRNSNFRELEIGGIKIDYFDHQNKVIHEVKKSAKLEDAHVWQLKYYIYVIEKAGLEGVTGILEYPKQRQKEEILLSERDIIEIEKMCEHIDQIINHDTCPDVINMPFCKRCAYYDFCYVGESETL</sequence>
<dbReference type="GO" id="GO:0004527">
    <property type="term" value="F:exonuclease activity"/>
    <property type="evidence" value="ECO:0007669"/>
    <property type="project" value="UniProtKB-KW"/>
</dbReference>
<evidence type="ECO:0000256" key="9">
    <source>
        <dbReference type="RuleBase" id="RU365022"/>
    </source>
</evidence>
<evidence type="ECO:0000256" key="6">
    <source>
        <dbReference type="ARBA" id="ARBA00023014"/>
    </source>
</evidence>
<keyword evidence="12" id="KW-1185">Reference proteome</keyword>
<dbReference type="GO" id="GO:0046872">
    <property type="term" value="F:metal ion binding"/>
    <property type="evidence" value="ECO:0007669"/>
    <property type="project" value="UniProtKB-KW"/>
</dbReference>
<keyword evidence="5 9" id="KW-0408">Iron</keyword>
<keyword evidence="1 9" id="KW-0540">Nuclease</keyword>
<dbReference type="GO" id="GO:0051607">
    <property type="term" value="P:defense response to virus"/>
    <property type="evidence" value="ECO:0007669"/>
    <property type="project" value="UniProtKB-KW"/>
</dbReference>
<dbReference type="InterPro" id="IPR022765">
    <property type="entry name" value="Dna2/Cas4_DUF83"/>
</dbReference>
<organism evidence="11 12">
    <name type="scientific">Salinivirga cyanobacteriivorans</name>
    <dbReference type="NCBI Taxonomy" id="1307839"/>
    <lineage>
        <taxon>Bacteria</taxon>
        <taxon>Pseudomonadati</taxon>
        <taxon>Bacteroidota</taxon>
        <taxon>Bacteroidia</taxon>
        <taxon>Bacteroidales</taxon>
        <taxon>Salinivirgaceae</taxon>
        <taxon>Salinivirga</taxon>
    </lineage>
</organism>
<dbReference type="EC" id="3.1.12.1" evidence="9"/>
<keyword evidence="3 9" id="KW-0378">Hydrolase</keyword>
<comment type="cofactor">
    <cofactor evidence="9">
        <name>Mg(2+)</name>
        <dbReference type="ChEBI" id="CHEBI:18420"/>
    </cofactor>
    <cofactor evidence="9">
        <name>Mn(2+)</name>
        <dbReference type="ChEBI" id="CHEBI:29035"/>
    </cofactor>
    <text evidence="9">Mg(2+) or Mn(2+) required for ssDNA cleavage activity.</text>
</comment>
<evidence type="ECO:0000313" key="11">
    <source>
        <dbReference type="EMBL" id="ALO17060.1"/>
    </source>
</evidence>
<dbReference type="AlphaFoldDB" id="A0A0S2I456"/>
<dbReference type="RefSeq" id="WP_335337852.1">
    <property type="nucleotide sequence ID" value="NZ_CP013118.1"/>
</dbReference>
<dbReference type="Pfam" id="PF01930">
    <property type="entry name" value="Cas_Cas4"/>
    <property type="match status" value="1"/>
</dbReference>
<comment type="function">
    <text evidence="9">CRISPR (clustered regularly interspaced short palindromic repeat) is an adaptive immune system that provides protection against mobile genetic elements (viruses, transposable elements and conjugative plasmids). CRISPR clusters contain sequences complementary to antecedent mobile elements and target invading nucleic acids. CRISPR clusters are transcribed and processed into CRISPR RNA (crRNA).</text>
</comment>
<gene>
    <name evidence="11" type="ORF">L21SP5_03449</name>
</gene>
<evidence type="ECO:0000313" key="12">
    <source>
        <dbReference type="Proteomes" id="UP000064893"/>
    </source>
</evidence>
<proteinExistence type="inferred from homology"/>
<keyword evidence="7 9" id="KW-0051">Antiviral defense</keyword>
<evidence type="ECO:0000256" key="1">
    <source>
        <dbReference type="ARBA" id="ARBA00022722"/>
    </source>
</evidence>
<dbReference type="NCBIfam" id="TIGR00372">
    <property type="entry name" value="cas4"/>
    <property type="match status" value="1"/>
</dbReference>
<dbReference type="Gene3D" id="3.90.320.10">
    <property type="match status" value="1"/>
</dbReference>
<dbReference type="Proteomes" id="UP000064893">
    <property type="component" value="Chromosome"/>
</dbReference>
<feature type="domain" description="DUF83" evidence="10">
    <location>
        <begin position="1"/>
        <end position="138"/>
    </location>
</feature>
<comment type="similarity">
    <text evidence="9">Belongs to the CRISPR-associated exonuclease Cas4 family.</text>
</comment>
<reference evidence="11 12" key="1">
    <citation type="submission" date="2015-11" db="EMBL/GenBank/DDBJ databases">
        <title>Description and complete genome sequence of a novel strain predominating in hypersaline microbial mats and representing a new family of the Bacteriodetes phylum.</title>
        <authorList>
            <person name="Spring S."/>
            <person name="Bunk B."/>
            <person name="Sproer C."/>
            <person name="Klenk H.-P."/>
        </authorList>
    </citation>
    <scope>NUCLEOTIDE SEQUENCE [LARGE SCALE GENOMIC DNA]</scope>
    <source>
        <strain evidence="11 12">L21-Spi-D4</strain>
    </source>
</reference>
<accession>A0A0S2I456</accession>
<protein>
    <recommendedName>
        <fullName evidence="9">CRISPR-associated exonuclease Cas4</fullName>
        <ecNumber evidence="9">3.1.12.1</ecNumber>
    </recommendedName>
</protein>
<evidence type="ECO:0000256" key="7">
    <source>
        <dbReference type="ARBA" id="ARBA00023118"/>
    </source>
</evidence>
<dbReference type="InterPro" id="IPR011604">
    <property type="entry name" value="PDDEXK-like_dom_sf"/>
</dbReference>
<evidence type="ECO:0000259" key="10">
    <source>
        <dbReference type="Pfam" id="PF01930"/>
    </source>
</evidence>
<evidence type="ECO:0000256" key="4">
    <source>
        <dbReference type="ARBA" id="ARBA00022839"/>
    </source>
</evidence>
<dbReference type="KEGG" id="blq:L21SP5_03449"/>
<evidence type="ECO:0000256" key="3">
    <source>
        <dbReference type="ARBA" id="ARBA00022801"/>
    </source>
</evidence>
<evidence type="ECO:0000256" key="5">
    <source>
        <dbReference type="ARBA" id="ARBA00023004"/>
    </source>
</evidence>
<keyword evidence="2 9" id="KW-0479">Metal-binding</keyword>
<dbReference type="PANTHER" id="PTHR37168:SF1">
    <property type="entry name" value="CRISPR-ASSOCIATED EXONUCLEASE CAS4"/>
    <property type="match status" value="1"/>
</dbReference>